<comment type="caution">
    <text evidence="2">The sequence shown here is derived from an EMBL/GenBank/DDBJ whole genome shotgun (WGS) entry which is preliminary data.</text>
</comment>
<feature type="region of interest" description="Disordered" evidence="1">
    <location>
        <begin position="38"/>
        <end position="65"/>
    </location>
</feature>
<sequence length="243" mass="27019">MFLLRRTCDYDPFTAISHFSEALLEFYILMQPKLNRRRNEGAGETGDPRQYPPTNGIVRHDPHMRKSGVTRPGFEHGSPWWKTNGLNHSATAVPNYRVRSPAGSPNSRMWESCRTMPLVGGSSRESSVPPALSFRRCSIPLNHPIGSQDLAVKSHEISSLTHSFLVINLHPNTATPVDGVYKTRTLKDPRENAHTVCSANERYLGIRFKGTVSCAMECTVLRPGSVSAARLYAEQTDGIMAVK</sequence>
<accession>A0ABQ9HEG2</accession>
<protein>
    <submittedName>
        <fullName evidence="2">Uncharacterized protein</fullName>
    </submittedName>
</protein>
<gene>
    <name evidence="2" type="ORF">PR048_014529</name>
</gene>
<proteinExistence type="predicted"/>
<evidence type="ECO:0000313" key="2">
    <source>
        <dbReference type="EMBL" id="KAJ8882716.1"/>
    </source>
</evidence>
<organism evidence="2 3">
    <name type="scientific">Dryococelus australis</name>
    <dbReference type="NCBI Taxonomy" id="614101"/>
    <lineage>
        <taxon>Eukaryota</taxon>
        <taxon>Metazoa</taxon>
        <taxon>Ecdysozoa</taxon>
        <taxon>Arthropoda</taxon>
        <taxon>Hexapoda</taxon>
        <taxon>Insecta</taxon>
        <taxon>Pterygota</taxon>
        <taxon>Neoptera</taxon>
        <taxon>Polyneoptera</taxon>
        <taxon>Phasmatodea</taxon>
        <taxon>Verophasmatodea</taxon>
        <taxon>Anareolatae</taxon>
        <taxon>Phasmatidae</taxon>
        <taxon>Eurycanthinae</taxon>
        <taxon>Dryococelus</taxon>
    </lineage>
</organism>
<dbReference type="Proteomes" id="UP001159363">
    <property type="component" value="Chromosome 4"/>
</dbReference>
<dbReference type="EMBL" id="JARBHB010000005">
    <property type="protein sequence ID" value="KAJ8882716.1"/>
    <property type="molecule type" value="Genomic_DNA"/>
</dbReference>
<evidence type="ECO:0000313" key="3">
    <source>
        <dbReference type="Proteomes" id="UP001159363"/>
    </source>
</evidence>
<name>A0ABQ9HEG2_9NEOP</name>
<reference evidence="2 3" key="1">
    <citation type="submission" date="2023-02" db="EMBL/GenBank/DDBJ databases">
        <title>LHISI_Scaffold_Assembly.</title>
        <authorList>
            <person name="Stuart O.P."/>
            <person name="Cleave R."/>
            <person name="Magrath M.J.L."/>
            <person name="Mikheyev A.S."/>
        </authorList>
    </citation>
    <scope>NUCLEOTIDE SEQUENCE [LARGE SCALE GENOMIC DNA]</scope>
    <source>
        <strain evidence="2">Daus_M_001</strain>
        <tissue evidence="2">Leg muscle</tissue>
    </source>
</reference>
<evidence type="ECO:0000256" key="1">
    <source>
        <dbReference type="SAM" id="MobiDB-lite"/>
    </source>
</evidence>
<keyword evidence="3" id="KW-1185">Reference proteome</keyword>